<dbReference type="STRING" id="13333.W1Q005"/>
<proteinExistence type="predicted"/>
<dbReference type="eggNOG" id="KOG4155">
    <property type="taxonomic scope" value="Eukaryota"/>
</dbReference>
<dbReference type="PROSITE" id="PS50294">
    <property type="entry name" value="WD_REPEATS_REGION"/>
    <property type="match status" value="2"/>
</dbReference>
<dbReference type="Pfam" id="PF00400">
    <property type="entry name" value="WD40"/>
    <property type="match status" value="4"/>
</dbReference>
<feature type="repeat" description="WD" evidence="1">
    <location>
        <begin position="336"/>
        <end position="372"/>
    </location>
</feature>
<sequence length="438" mass="47410">MAVPSWLTVCSTLMARKSSLSPENQDSPASSSTSGSSSDNPSSTETSLNSETSLQSIGSLYSLPSVASLQLHSTPQENLSPINFRLISSVELNSGAIQALHLAGKCLYTGTSGNQIQALDKLNLALVSTLGNPNPCGKHHGAVKSLAIDGDSLFIAFQDSKIRVFSLTSPKQKPITSLPTIKDRLIRFIWPQNYVQIRRHRKRLWISHADAVSAIAINPGFLYSVSWDKTLKIWRLSDYKCLESLKAHDDAINAVTVSKEGFIYTGSADKRIKVWTKRNGAKRHELVATLERHKSAINALALSSDGSVLYSGSGDRSILVWEREDSAQYMSVAGALRGHKRAILSLVVGSVDLTVGSVMVFSGSADRTVRVWRRGADGRHICLAVLDGHHGPVRALVAGFQGGLDHGLGSWFVYSGCGRGEVRVWEVSGSNSEETELL</sequence>
<feature type="repeat" description="WD" evidence="1">
    <location>
        <begin position="290"/>
        <end position="331"/>
    </location>
</feature>
<evidence type="ECO:0000256" key="2">
    <source>
        <dbReference type="SAM" id="MobiDB-lite"/>
    </source>
</evidence>
<organism evidence="3 4">
    <name type="scientific">Amborella trichopoda</name>
    <dbReference type="NCBI Taxonomy" id="13333"/>
    <lineage>
        <taxon>Eukaryota</taxon>
        <taxon>Viridiplantae</taxon>
        <taxon>Streptophyta</taxon>
        <taxon>Embryophyta</taxon>
        <taxon>Tracheophyta</taxon>
        <taxon>Spermatophyta</taxon>
        <taxon>Magnoliopsida</taxon>
        <taxon>Amborellales</taxon>
        <taxon>Amborellaceae</taxon>
        <taxon>Amborella</taxon>
    </lineage>
</organism>
<dbReference type="InterPro" id="IPR001680">
    <property type="entry name" value="WD40_rpt"/>
</dbReference>
<accession>W1Q005</accession>
<dbReference type="PANTHER" id="PTHR22844:SF199">
    <property type="entry name" value="F21J9.19"/>
    <property type="match status" value="1"/>
</dbReference>
<reference evidence="4" key="1">
    <citation type="journal article" date="2013" name="Science">
        <title>The Amborella genome and the evolution of flowering plants.</title>
        <authorList>
            <consortium name="Amborella Genome Project"/>
        </authorList>
    </citation>
    <scope>NUCLEOTIDE SEQUENCE [LARGE SCALE GENOMIC DNA]</scope>
</reference>
<dbReference type="KEGG" id="atr:18441917"/>
<evidence type="ECO:0000256" key="1">
    <source>
        <dbReference type="PROSITE-ProRule" id="PRU00221"/>
    </source>
</evidence>
<feature type="repeat" description="WD" evidence="1">
    <location>
        <begin position="245"/>
        <end position="285"/>
    </location>
</feature>
<feature type="compositionally biased region" description="Low complexity" evidence="2">
    <location>
        <begin position="27"/>
        <end position="49"/>
    </location>
</feature>
<dbReference type="EMBL" id="KI392567">
    <property type="protein sequence ID" value="ERN13671.1"/>
    <property type="molecule type" value="Genomic_DNA"/>
</dbReference>
<dbReference type="InterPro" id="IPR036322">
    <property type="entry name" value="WD40_repeat_dom_sf"/>
</dbReference>
<evidence type="ECO:0000313" key="3">
    <source>
        <dbReference type="EMBL" id="ERN13671.1"/>
    </source>
</evidence>
<evidence type="ECO:0000313" key="4">
    <source>
        <dbReference type="Proteomes" id="UP000017836"/>
    </source>
</evidence>
<dbReference type="Gramene" id="ERN13671">
    <property type="protein sequence ID" value="ERN13671"/>
    <property type="gene ID" value="AMTR_s00049p00123610"/>
</dbReference>
<keyword evidence="4" id="KW-1185">Reference proteome</keyword>
<dbReference type="Gene3D" id="2.130.10.10">
    <property type="entry name" value="YVTN repeat-like/Quinoprotein amine dehydrogenase"/>
    <property type="match status" value="2"/>
</dbReference>
<dbReference type="SMART" id="SM00320">
    <property type="entry name" value="WD40"/>
    <property type="match status" value="6"/>
</dbReference>
<dbReference type="InterPro" id="IPR015943">
    <property type="entry name" value="WD40/YVTN_repeat-like_dom_sf"/>
</dbReference>
<feature type="repeat" description="WD" evidence="1">
    <location>
        <begin position="205"/>
        <end position="244"/>
    </location>
</feature>
<feature type="region of interest" description="Disordered" evidence="2">
    <location>
        <begin position="17"/>
        <end position="49"/>
    </location>
</feature>
<dbReference type="OMA" id="IRTWKVW"/>
<dbReference type="PANTHER" id="PTHR22844">
    <property type="entry name" value="F-BOX AND WD40 DOMAIN PROTEIN"/>
    <property type="match status" value="1"/>
</dbReference>
<gene>
    <name evidence="3" type="ORF">AMTR_s00049p00123610</name>
</gene>
<name>W1Q005_AMBTC</name>
<dbReference type="SUPFAM" id="SSF50978">
    <property type="entry name" value="WD40 repeat-like"/>
    <property type="match status" value="1"/>
</dbReference>
<dbReference type="InterPro" id="IPR045182">
    <property type="entry name" value="JINGUBANG-like"/>
</dbReference>
<protein>
    <submittedName>
        <fullName evidence="3">Uncharacterized protein</fullName>
    </submittedName>
</protein>
<dbReference type="Proteomes" id="UP000017836">
    <property type="component" value="Unassembled WGS sequence"/>
</dbReference>
<dbReference type="OrthoDB" id="674604at2759"/>
<dbReference type="FunFam" id="2.130.10.10:FF:000775">
    <property type="entry name" value="BnaA09g28200D protein"/>
    <property type="match status" value="1"/>
</dbReference>
<dbReference type="AlphaFoldDB" id="W1Q005"/>
<keyword evidence="1" id="KW-0853">WD repeat</keyword>
<dbReference type="HOGENOM" id="CLU_031007_0_1_1"/>
<dbReference type="PROSITE" id="PS50082">
    <property type="entry name" value="WD_REPEATS_2"/>
    <property type="match status" value="4"/>
</dbReference>